<evidence type="ECO:0000256" key="1">
    <source>
        <dbReference type="SAM" id="SignalP"/>
    </source>
</evidence>
<dbReference type="Proteomes" id="UP001428817">
    <property type="component" value="Unassembled WGS sequence"/>
</dbReference>
<dbReference type="InterPro" id="IPR011050">
    <property type="entry name" value="Pectin_lyase_fold/virulence"/>
</dbReference>
<evidence type="ECO:0000313" key="3">
    <source>
        <dbReference type="Proteomes" id="UP001428817"/>
    </source>
</evidence>
<keyword evidence="1" id="KW-0732">Signal</keyword>
<organism evidence="2 3">
    <name type="scientific">Pseudonocardia eucalypti</name>
    <dbReference type="NCBI Taxonomy" id="648755"/>
    <lineage>
        <taxon>Bacteria</taxon>
        <taxon>Bacillati</taxon>
        <taxon>Actinomycetota</taxon>
        <taxon>Actinomycetes</taxon>
        <taxon>Pseudonocardiales</taxon>
        <taxon>Pseudonocardiaceae</taxon>
        <taxon>Pseudonocardia</taxon>
    </lineage>
</organism>
<keyword evidence="3" id="KW-1185">Reference proteome</keyword>
<name>A0ABP9RCA7_9PSEU</name>
<comment type="caution">
    <text evidence="2">The sequence shown here is derived from an EMBL/GenBank/DDBJ whole genome shotgun (WGS) entry which is preliminary data.</text>
</comment>
<evidence type="ECO:0000313" key="2">
    <source>
        <dbReference type="EMBL" id="GAA5174902.1"/>
    </source>
</evidence>
<reference evidence="3" key="1">
    <citation type="journal article" date="2019" name="Int. J. Syst. Evol. Microbiol.">
        <title>The Global Catalogue of Microorganisms (GCM) 10K type strain sequencing project: providing services to taxonomists for standard genome sequencing and annotation.</title>
        <authorList>
            <consortium name="The Broad Institute Genomics Platform"/>
            <consortium name="The Broad Institute Genome Sequencing Center for Infectious Disease"/>
            <person name="Wu L."/>
            <person name="Ma J."/>
        </authorList>
    </citation>
    <scope>NUCLEOTIDE SEQUENCE [LARGE SCALE GENOMIC DNA]</scope>
    <source>
        <strain evidence="3">JCM 18303</strain>
    </source>
</reference>
<evidence type="ECO:0008006" key="4">
    <source>
        <dbReference type="Google" id="ProtNLM"/>
    </source>
</evidence>
<sequence length="356" mass="37368">MVGSINRVLRRTSAKAALAVAGAVALTAAGLGMGAASAVDLPGGPEIPIDVPPIYIPELGNLPIGPTPLGAKGAHRPVPAPTGCAKKVKPAEADAAVNAARAGDRICVIGGASERMLIIRAPEKPQPQINLVGDGSAIKGIFVVASNVVIENFNSIDAEAPGVLIKGHNMTLRNMVIDNPKDADNDGIRFFGSRLRILNNTITNVRNTDGAHADCMQTYSKDGDPKPPVVIYNDPSWDVLIDSNRCEGIDNQCLIAEGPNDGEGSGQGHSRDIIFSRNLCDATGLAYQTVMLEDIQRMTIAFNDIKGPIRKAFAFDIGSTEGKVVGNRLDPRIPCHVGMDESSKPGYLGPAPTCEP</sequence>
<feature type="signal peptide" evidence="1">
    <location>
        <begin position="1"/>
        <end position="38"/>
    </location>
</feature>
<dbReference type="EMBL" id="BAABJP010000063">
    <property type="protein sequence ID" value="GAA5174902.1"/>
    <property type="molecule type" value="Genomic_DNA"/>
</dbReference>
<accession>A0ABP9RCA7</accession>
<feature type="chain" id="PRO_5047202147" description="Right handed beta helix domain-containing protein" evidence="1">
    <location>
        <begin position="39"/>
        <end position="356"/>
    </location>
</feature>
<dbReference type="InterPro" id="IPR012334">
    <property type="entry name" value="Pectin_lyas_fold"/>
</dbReference>
<proteinExistence type="predicted"/>
<protein>
    <recommendedName>
        <fullName evidence="4">Right handed beta helix domain-containing protein</fullName>
    </recommendedName>
</protein>
<dbReference type="SUPFAM" id="SSF51126">
    <property type="entry name" value="Pectin lyase-like"/>
    <property type="match status" value="1"/>
</dbReference>
<gene>
    <name evidence="2" type="ORF">GCM10023321_79750</name>
</gene>
<dbReference type="Gene3D" id="2.160.20.10">
    <property type="entry name" value="Single-stranded right-handed beta-helix, Pectin lyase-like"/>
    <property type="match status" value="1"/>
</dbReference>